<evidence type="ECO:0000313" key="6">
    <source>
        <dbReference type="EMBL" id="CCH34646.1"/>
    </source>
</evidence>
<keyword evidence="3" id="KW-0963">Cytoplasm</keyword>
<dbReference type="eggNOG" id="ENOG5031RJ5">
    <property type="taxonomic scope" value="Bacteria"/>
</dbReference>
<evidence type="ECO:0000256" key="3">
    <source>
        <dbReference type="ARBA" id="ARBA00022490"/>
    </source>
</evidence>
<dbReference type="KEGG" id="sesp:BN6_74170"/>
<organism evidence="6 7">
    <name type="scientific">Saccharothrix espanaensis (strain ATCC 51144 / DSM 44229 / JCM 9112 / NBRC 15066 / NRRL 15764)</name>
    <dbReference type="NCBI Taxonomy" id="1179773"/>
    <lineage>
        <taxon>Bacteria</taxon>
        <taxon>Bacillati</taxon>
        <taxon>Actinomycetota</taxon>
        <taxon>Actinomycetes</taxon>
        <taxon>Pseudonocardiales</taxon>
        <taxon>Pseudonocardiaceae</taxon>
        <taxon>Saccharothrix</taxon>
    </lineage>
</organism>
<dbReference type="EMBL" id="HE804045">
    <property type="protein sequence ID" value="CCH34646.1"/>
    <property type="molecule type" value="Genomic_DNA"/>
</dbReference>
<evidence type="ECO:0000256" key="1">
    <source>
        <dbReference type="ARBA" id="ARBA00004496"/>
    </source>
</evidence>
<evidence type="ECO:0000313" key="7">
    <source>
        <dbReference type="Proteomes" id="UP000006281"/>
    </source>
</evidence>
<protein>
    <recommendedName>
        <fullName evidence="8">ESAT-6 protein secretion system EspG family protein</fullName>
    </recommendedName>
</protein>
<feature type="region of interest" description="Disordered" evidence="5">
    <location>
        <begin position="133"/>
        <end position="152"/>
    </location>
</feature>
<evidence type="ECO:0008006" key="8">
    <source>
        <dbReference type="Google" id="ProtNLM"/>
    </source>
</evidence>
<dbReference type="AlphaFoldDB" id="K0K8F6"/>
<accession>K0K8F6</accession>
<evidence type="ECO:0000256" key="5">
    <source>
        <dbReference type="SAM" id="MobiDB-lite"/>
    </source>
</evidence>
<name>K0K8F6_SACES</name>
<proteinExistence type="inferred from homology"/>
<comment type="similarity">
    <text evidence="2">Belongs to the EspG family.</text>
</comment>
<keyword evidence="7" id="KW-1185">Reference proteome</keyword>
<keyword evidence="4" id="KW-0143">Chaperone</keyword>
<dbReference type="STRING" id="1179773.BN6_74170"/>
<dbReference type="Proteomes" id="UP000006281">
    <property type="component" value="Chromosome"/>
</dbReference>
<comment type="subcellular location">
    <subcellularLocation>
        <location evidence="1">Cytoplasm</location>
    </subcellularLocation>
</comment>
<reference evidence="6 7" key="1">
    <citation type="journal article" date="2012" name="BMC Genomics">
        <title>Complete genome sequence of Saccharothrix espanaensis DSM 44229T and comparison to the other completely sequenced Pseudonocardiaceae.</title>
        <authorList>
            <person name="Strobel T."/>
            <person name="Al-Dilaimi A."/>
            <person name="Blom J."/>
            <person name="Gessner A."/>
            <person name="Kalinowski J."/>
            <person name="Luzhetska M."/>
            <person name="Puhler A."/>
            <person name="Szczepanowski R."/>
            <person name="Bechthold A."/>
            <person name="Ruckert C."/>
        </authorList>
    </citation>
    <scope>NUCLEOTIDE SEQUENCE [LARGE SCALE GENOMIC DNA]</scope>
    <source>
        <strain evidence="7">ATCC 51144 / DSM 44229 / JCM 9112 / NBRC 15066 / NRRL 15764</strain>
    </source>
</reference>
<dbReference type="InterPro" id="IPR025734">
    <property type="entry name" value="EspG"/>
</dbReference>
<sequence>MVCSFAELDALGEALGLDVRRFPFAIGHHGSTREERLAVVARAHRDLADRGLVRGAEFAPELVATLRLFATGPVTAALVGTVGEQRPLALAVLDDRAALLAVGGDASVTFHRRHPDTALDALVGLLPEVRPGPGASVTVTDPAAPRRTPDEDFSDFRFTRALRPAAPSARAAVEEVLRRPRLGAGYFAVTAAGADRGTLGFLDTDAGGYAIVPGPVEGGAPSATCTPADRPALARHLSRLATTGPEVLREGRSPWR</sequence>
<evidence type="ECO:0000256" key="4">
    <source>
        <dbReference type="ARBA" id="ARBA00023186"/>
    </source>
</evidence>
<dbReference type="HOGENOM" id="CLU_088487_0_1_11"/>
<gene>
    <name evidence="6" type="ordered locus">BN6_74170</name>
</gene>
<dbReference type="PATRIC" id="fig|1179773.3.peg.7492"/>
<evidence type="ECO:0000256" key="2">
    <source>
        <dbReference type="ARBA" id="ARBA00006411"/>
    </source>
</evidence>
<dbReference type="Pfam" id="PF14011">
    <property type="entry name" value="ESX-1_EspG"/>
    <property type="match status" value="1"/>
</dbReference>